<dbReference type="InterPro" id="IPR011006">
    <property type="entry name" value="CheY-like_superfamily"/>
</dbReference>
<dbReference type="InterPro" id="IPR036890">
    <property type="entry name" value="HATPase_C_sf"/>
</dbReference>
<dbReference type="CDD" id="cd17546">
    <property type="entry name" value="REC_hyHK_CKI1_RcsC-like"/>
    <property type="match status" value="1"/>
</dbReference>
<dbReference type="InterPro" id="IPR008207">
    <property type="entry name" value="Sig_transdc_His_kin_Hpt_dom"/>
</dbReference>
<dbReference type="SUPFAM" id="SSF47384">
    <property type="entry name" value="Homodimeric domain of signal transducing histidine kinase"/>
    <property type="match status" value="1"/>
</dbReference>
<keyword evidence="5 15" id="KW-0597">Phosphoprotein</keyword>
<dbReference type="CDD" id="cd00088">
    <property type="entry name" value="HPT"/>
    <property type="match status" value="1"/>
</dbReference>
<evidence type="ECO:0000256" key="1">
    <source>
        <dbReference type="ARBA" id="ARBA00000085"/>
    </source>
</evidence>
<dbReference type="SUPFAM" id="SSF55874">
    <property type="entry name" value="ATPase domain of HSP90 chaperone/DNA topoisomerase II/histidine kinase"/>
    <property type="match status" value="1"/>
</dbReference>
<evidence type="ECO:0000256" key="3">
    <source>
        <dbReference type="ARBA" id="ARBA00012438"/>
    </source>
</evidence>
<comment type="catalytic activity">
    <reaction evidence="1">
        <text>ATP + protein L-histidine = ADP + protein N-phospho-L-histidine.</text>
        <dbReference type="EC" id="2.7.13.3"/>
    </reaction>
</comment>
<dbReference type="PRINTS" id="PR00344">
    <property type="entry name" value="BCTRLSENSOR"/>
</dbReference>
<evidence type="ECO:0000256" key="17">
    <source>
        <dbReference type="SAM" id="Phobius"/>
    </source>
</evidence>
<comment type="subcellular location">
    <subcellularLocation>
        <location evidence="2">Cell membrane</location>
        <topology evidence="2">Multi-pass membrane protein</topology>
    </subcellularLocation>
</comment>
<comment type="caution">
    <text evidence="15">Lacks conserved residue(s) required for the propagation of feature annotation.</text>
</comment>
<keyword evidence="9 22" id="KW-0418">Kinase</keyword>
<dbReference type="EC" id="2.7.13.3" evidence="3"/>
<dbReference type="SMART" id="SM00388">
    <property type="entry name" value="HisKA"/>
    <property type="match status" value="1"/>
</dbReference>
<dbReference type="GO" id="GO:0000155">
    <property type="term" value="F:phosphorelay sensor kinase activity"/>
    <property type="evidence" value="ECO:0007669"/>
    <property type="project" value="InterPro"/>
</dbReference>
<evidence type="ECO:0000256" key="5">
    <source>
        <dbReference type="ARBA" id="ARBA00022553"/>
    </source>
</evidence>
<feature type="domain" description="HAMP" evidence="20">
    <location>
        <begin position="191"/>
        <end position="243"/>
    </location>
</feature>
<evidence type="ECO:0000259" key="21">
    <source>
        <dbReference type="PROSITE" id="PS50894"/>
    </source>
</evidence>
<protein>
    <recommendedName>
        <fullName evidence="3">histidine kinase</fullName>
        <ecNumber evidence="3">2.7.13.3</ecNumber>
    </recommendedName>
</protein>
<dbReference type="InterPro" id="IPR004358">
    <property type="entry name" value="Sig_transdc_His_kin-like_C"/>
</dbReference>
<dbReference type="InterPro" id="IPR036641">
    <property type="entry name" value="HPT_dom_sf"/>
</dbReference>
<dbReference type="Proteomes" id="UP001205843">
    <property type="component" value="Unassembled WGS sequence"/>
</dbReference>
<dbReference type="PROSITE" id="PS50894">
    <property type="entry name" value="HPT"/>
    <property type="match status" value="1"/>
</dbReference>
<feature type="domain" description="Response regulatory" evidence="19">
    <location>
        <begin position="680"/>
        <end position="798"/>
    </location>
</feature>
<keyword evidence="4" id="KW-1003">Cell membrane</keyword>
<evidence type="ECO:0000256" key="4">
    <source>
        <dbReference type="ARBA" id="ARBA00022475"/>
    </source>
</evidence>
<dbReference type="Gene3D" id="3.40.50.2300">
    <property type="match status" value="2"/>
</dbReference>
<evidence type="ECO:0000256" key="16">
    <source>
        <dbReference type="SAM" id="Coils"/>
    </source>
</evidence>
<evidence type="ECO:0000256" key="12">
    <source>
        <dbReference type="ARBA" id="ARBA00023012"/>
    </source>
</evidence>
<dbReference type="Gene3D" id="3.30.565.10">
    <property type="entry name" value="Histidine kinase-like ATPase, C-terminal domain"/>
    <property type="match status" value="1"/>
</dbReference>
<feature type="domain" description="Histidine kinase" evidence="18">
    <location>
        <begin position="290"/>
        <end position="511"/>
    </location>
</feature>
<dbReference type="FunFam" id="3.30.565.10:FF:000010">
    <property type="entry name" value="Sensor histidine kinase RcsC"/>
    <property type="match status" value="1"/>
</dbReference>
<evidence type="ECO:0000256" key="14">
    <source>
        <dbReference type="PROSITE-ProRule" id="PRU00110"/>
    </source>
</evidence>
<feature type="modified residue" description="4-aspartylphosphate" evidence="15">
    <location>
        <position position="729"/>
    </location>
</feature>
<sequence>MHWGLGTRIFVLAVILPTMVAASLLLAVTWTRVQTAQDALALRAEQLSLHLASSTADSFQRGDNELLRAAAQLALVDPAIRSVTLSAGDDDVIARVDNPSTPDDITTRGIPAPVIDWLIAPRHGDRFRQPVLAGDADGDETSSGVAPLGWVDVTTDPRRVVTTELHAQRNVVLIMLLGLLVASVLGLWARHSVTGPLRRMTDVVWRLGAGDLRARVHLLERDEIGALSRSINRTAIAMERSQSELSDQIDQATRELRETLEAVEIQNVELDIARKRALVGSKVKSEFLANMSHEIRTPINGILGFSDLLGHSQLDEEQRDYVNTIKESCANLLALVNDILDFSKMEAGKLVIDNVPFDLRDCIEEVMSLMAPAAYGKGLELVHLIYSDVPLKLQGDPIRIRQVLTNLVHNAVKFTPQGRVVVRVMLEDEQDDEAQLRVTVTDTGVGLSSRDREKLFTAFGQADTAITRRFGGVGLGLIICKKLLEQMGGDIGLESEPGKGSTFWFNLHCSKQPGAHAGPPVGSRNSPLAGKSVLLCDDFLLSRLAARHVFSAWGMQVTEAEDREHLAGLLREDRHWDACVVGLTREELDAHRFAAVISRLPPEHPPLVLLASTVDRNELRQLFQEGASICLPKAARRQTLYREICRLLAPDSVPTADFPADRLQADPQVMAEDDASESVRALVVDDNEINRRLVVTILSRHGIAVGEAVNGQEAVEIAQNVFHDIIFMDIHMPTMSGETATDRIRTLQDGGRRRSRIVALTANALPGERERLLGAGADECLIKPITEQQIMRQVRTATLEGRSAPVPTRQLRPKAASGSGLKEELREMLIRELPTHKQAIQQAYRQGALDTLRDAVHKLHGAASVCKVPLLREACRNLENSLADGSKVQVPGGVDKVIREINALIARQVS</sequence>
<accession>A0AAE3G8R8</accession>
<dbReference type="InterPro" id="IPR036097">
    <property type="entry name" value="HisK_dim/P_sf"/>
</dbReference>
<organism evidence="22 23">
    <name type="scientific">Natronocella acetinitrilica</name>
    <dbReference type="NCBI Taxonomy" id="414046"/>
    <lineage>
        <taxon>Bacteria</taxon>
        <taxon>Pseudomonadati</taxon>
        <taxon>Pseudomonadota</taxon>
        <taxon>Gammaproteobacteria</taxon>
        <taxon>Chromatiales</taxon>
        <taxon>Ectothiorhodospiraceae</taxon>
        <taxon>Natronocella</taxon>
    </lineage>
</organism>
<feature type="domain" description="HPt" evidence="21">
    <location>
        <begin position="818"/>
        <end position="910"/>
    </location>
</feature>
<dbReference type="InterPro" id="IPR003594">
    <property type="entry name" value="HATPase_dom"/>
</dbReference>
<dbReference type="GO" id="GO:0005886">
    <property type="term" value="C:plasma membrane"/>
    <property type="evidence" value="ECO:0007669"/>
    <property type="project" value="UniProtKB-SubCell"/>
</dbReference>
<keyword evidence="23" id="KW-1185">Reference proteome</keyword>
<dbReference type="InterPro" id="IPR003660">
    <property type="entry name" value="HAMP_dom"/>
</dbReference>
<dbReference type="Gene3D" id="1.10.287.130">
    <property type="match status" value="1"/>
</dbReference>
<evidence type="ECO:0000259" key="20">
    <source>
        <dbReference type="PROSITE" id="PS50885"/>
    </source>
</evidence>
<dbReference type="PROSITE" id="PS50109">
    <property type="entry name" value="HIS_KIN"/>
    <property type="match status" value="1"/>
</dbReference>
<dbReference type="EMBL" id="JALJXV010000007">
    <property type="protein sequence ID" value="MCP1675897.1"/>
    <property type="molecule type" value="Genomic_DNA"/>
</dbReference>
<dbReference type="CDD" id="cd16922">
    <property type="entry name" value="HATPase_EvgS-ArcB-TorS-like"/>
    <property type="match status" value="1"/>
</dbReference>
<dbReference type="SUPFAM" id="SSF47226">
    <property type="entry name" value="Histidine-containing phosphotransfer domain, HPT domain"/>
    <property type="match status" value="1"/>
</dbReference>
<dbReference type="FunFam" id="1.10.287.130:FF:000003">
    <property type="entry name" value="Histidine kinase"/>
    <property type="match status" value="1"/>
</dbReference>
<dbReference type="Gene3D" id="6.10.340.10">
    <property type="match status" value="1"/>
</dbReference>
<dbReference type="Pfam" id="PF01627">
    <property type="entry name" value="Hpt"/>
    <property type="match status" value="1"/>
</dbReference>
<dbReference type="SMART" id="SM00387">
    <property type="entry name" value="HATPase_c"/>
    <property type="match status" value="1"/>
</dbReference>
<name>A0AAE3G8R8_9GAMM</name>
<feature type="modified residue" description="Phosphohistidine" evidence="14">
    <location>
        <position position="857"/>
    </location>
</feature>
<dbReference type="AlphaFoldDB" id="A0AAE3G8R8"/>
<dbReference type="Pfam" id="PF02518">
    <property type="entry name" value="HATPase_c"/>
    <property type="match status" value="1"/>
</dbReference>
<keyword evidence="11 17" id="KW-1133">Transmembrane helix</keyword>
<feature type="domain" description="Response regulatory" evidence="19">
    <location>
        <begin position="532"/>
        <end position="648"/>
    </location>
</feature>
<keyword evidence="8" id="KW-0547">Nucleotide-binding</keyword>
<dbReference type="InterPro" id="IPR001789">
    <property type="entry name" value="Sig_transdc_resp-reg_receiver"/>
</dbReference>
<keyword evidence="16" id="KW-0175">Coiled coil</keyword>
<feature type="transmembrane region" description="Helical" evidence="17">
    <location>
        <begin position="171"/>
        <end position="189"/>
    </location>
</feature>
<evidence type="ECO:0000256" key="13">
    <source>
        <dbReference type="ARBA" id="ARBA00023136"/>
    </source>
</evidence>
<dbReference type="Gene3D" id="1.20.120.160">
    <property type="entry name" value="HPT domain"/>
    <property type="match status" value="1"/>
</dbReference>
<dbReference type="PANTHER" id="PTHR45339">
    <property type="entry name" value="HYBRID SIGNAL TRANSDUCTION HISTIDINE KINASE J"/>
    <property type="match status" value="1"/>
</dbReference>
<dbReference type="PROSITE" id="PS50885">
    <property type="entry name" value="HAMP"/>
    <property type="match status" value="1"/>
</dbReference>
<dbReference type="SMART" id="SM00448">
    <property type="entry name" value="REC"/>
    <property type="match status" value="2"/>
</dbReference>
<dbReference type="PANTHER" id="PTHR45339:SF1">
    <property type="entry name" value="HYBRID SIGNAL TRANSDUCTION HISTIDINE KINASE J"/>
    <property type="match status" value="1"/>
</dbReference>
<evidence type="ECO:0000256" key="10">
    <source>
        <dbReference type="ARBA" id="ARBA00022840"/>
    </source>
</evidence>
<dbReference type="PROSITE" id="PS50110">
    <property type="entry name" value="RESPONSE_REGULATORY"/>
    <property type="match status" value="2"/>
</dbReference>
<feature type="coiled-coil region" evidence="16">
    <location>
        <begin position="235"/>
        <end position="269"/>
    </location>
</feature>
<dbReference type="SMART" id="SM00304">
    <property type="entry name" value="HAMP"/>
    <property type="match status" value="1"/>
</dbReference>
<feature type="transmembrane region" description="Helical" evidence="17">
    <location>
        <begin position="6"/>
        <end position="28"/>
    </location>
</feature>
<dbReference type="GO" id="GO:0005524">
    <property type="term" value="F:ATP binding"/>
    <property type="evidence" value="ECO:0007669"/>
    <property type="project" value="UniProtKB-KW"/>
</dbReference>
<dbReference type="Pfam" id="PF00512">
    <property type="entry name" value="HisKA"/>
    <property type="match status" value="1"/>
</dbReference>
<keyword evidence="10" id="KW-0067">ATP-binding</keyword>
<dbReference type="CDD" id="cd00082">
    <property type="entry name" value="HisKA"/>
    <property type="match status" value="1"/>
</dbReference>
<evidence type="ECO:0000256" key="11">
    <source>
        <dbReference type="ARBA" id="ARBA00022989"/>
    </source>
</evidence>
<keyword evidence="6 22" id="KW-0808">Transferase</keyword>
<evidence type="ECO:0000259" key="19">
    <source>
        <dbReference type="PROSITE" id="PS50110"/>
    </source>
</evidence>
<keyword evidence="7 17" id="KW-0812">Transmembrane</keyword>
<dbReference type="RefSeq" id="WP_253480099.1">
    <property type="nucleotide sequence ID" value="NZ_JALJXV010000007.1"/>
</dbReference>
<comment type="caution">
    <text evidence="22">The sequence shown here is derived from an EMBL/GenBank/DDBJ whole genome shotgun (WGS) entry which is preliminary data.</text>
</comment>
<evidence type="ECO:0000256" key="6">
    <source>
        <dbReference type="ARBA" id="ARBA00022679"/>
    </source>
</evidence>
<dbReference type="SUPFAM" id="SSF158472">
    <property type="entry name" value="HAMP domain-like"/>
    <property type="match status" value="1"/>
</dbReference>
<gene>
    <name evidence="22" type="ORF">J2T57_003052</name>
</gene>
<dbReference type="Pfam" id="PF00672">
    <property type="entry name" value="HAMP"/>
    <property type="match status" value="1"/>
</dbReference>
<evidence type="ECO:0000256" key="15">
    <source>
        <dbReference type="PROSITE-ProRule" id="PRU00169"/>
    </source>
</evidence>
<dbReference type="InterPro" id="IPR003661">
    <property type="entry name" value="HisK_dim/P_dom"/>
</dbReference>
<dbReference type="CDD" id="cd06225">
    <property type="entry name" value="HAMP"/>
    <property type="match status" value="1"/>
</dbReference>
<dbReference type="SUPFAM" id="SSF52172">
    <property type="entry name" value="CheY-like"/>
    <property type="match status" value="2"/>
</dbReference>
<evidence type="ECO:0000259" key="18">
    <source>
        <dbReference type="PROSITE" id="PS50109"/>
    </source>
</evidence>
<proteinExistence type="predicted"/>
<keyword evidence="12" id="KW-0902">Two-component regulatory system</keyword>
<evidence type="ECO:0000256" key="2">
    <source>
        <dbReference type="ARBA" id="ARBA00004651"/>
    </source>
</evidence>
<keyword evidence="13 17" id="KW-0472">Membrane</keyword>
<dbReference type="InterPro" id="IPR005467">
    <property type="entry name" value="His_kinase_dom"/>
</dbReference>
<evidence type="ECO:0000256" key="7">
    <source>
        <dbReference type="ARBA" id="ARBA00022692"/>
    </source>
</evidence>
<dbReference type="Pfam" id="PF00072">
    <property type="entry name" value="Response_reg"/>
    <property type="match status" value="1"/>
</dbReference>
<evidence type="ECO:0000256" key="9">
    <source>
        <dbReference type="ARBA" id="ARBA00022777"/>
    </source>
</evidence>
<evidence type="ECO:0000256" key="8">
    <source>
        <dbReference type="ARBA" id="ARBA00022741"/>
    </source>
</evidence>
<evidence type="ECO:0000313" key="22">
    <source>
        <dbReference type="EMBL" id="MCP1675897.1"/>
    </source>
</evidence>
<evidence type="ECO:0000313" key="23">
    <source>
        <dbReference type="Proteomes" id="UP001205843"/>
    </source>
</evidence>
<reference evidence="22" key="1">
    <citation type="submission" date="2022-03" db="EMBL/GenBank/DDBJ databases">
        <title>Genomic Encyclopedia of Type Strains, Phase III (KMG-III): the genomes of soil and plant-associated and newly described type strains.</title>
        <authorList>
            <person name="Whitman W."/>
        </authorList>
    </citation>
    <scope>NUCLEOTIDE SEQUENCE</scope>
    <source>
        <strain evidence="22">ANL 6-2</strain>
    </source>
</reference>